<dbReference type="AlphaFoldDB" id="A0A6C0D0G6"/>
<reference evidence="1" key="1">
    <citation type="journal article" date="2020" name="Nature">
        <title>Giant virus diversity and host interactions through global metagenomics.</title>
        <authorList>
            <person name="Schulz F."/>
            <person name="Roux S."/>
            <person name="Paez-Espino D."/>
            <person name="Jungbluth S."/>
            <person name="Walsh D.A."/>
            <person name="Denef V.J."/>
            <person name="McMahon K.D."/>
            <person name="Konstantinidis K.T."/>
            <person name="Eloe-Fadrosh E.A."/>
            <person name="Kyrpides N.C."/>
            <person name="Woyke T."/>
        </authorList>
    </citation>
    <scope>NUCLEOTIDE SEQUENCE</scope>
    <source>
        <strain evidence="1">GVMAG-M-3300023110-24</strain>
    </source>
</reference>
<protein>
    <submittedName>
        <fullName evidence="1">Uncharacterized protein</fullName>
    </submittedName>
</protein>
<dbReference type="EMBL" id="MN739508">
    <property type="protein sequence ID" value="QHT09195.1"/>
    <property type="molecule type" value="Genomic_DNA"/>
</dbReference>
<evidence type="ECO:0000313" key="1">
    <source>
        <dbReference type="EMBL" id="QHT09195.1"/>
    </source>
</evidence>
<proteinExistence type="predicted"/>
<sequence length="232" mass="28014">MDIFCDIDYNNLACNIKENKFSESNKINKINIKSDNKKSESKYLIDEIFSKNDIEYFNADDKDLYREQLKIKIATQIDEKSDKYYDCFNYKKVFSKKIIQTGLLKINYLSSILYLIDLYKTNIVIQDIITKKYICLSSRYNKTDVYIFNNNWKYDKEININDIEYERYDKTHNYFIYDIKSMYIYNNDMNTINNYKLDDLKTLAKNKNIVISNGVKKLTKKEIYDKLYYMCI</sequence>
<organism evidence="1">
    <name type="scientific">viral metagenome</name>
    <dbReference type="NCBI Taxonomy" id="1070528"/>
    <lineage>
        <taxon>unclassified sequences</taxon>
        <taxon>metagenomes</taxon>
        <taxon>organismal metagenomes</taxon>
    </lineage>
</organism>
<name>A0A6C0D0G6_9ZZZZ</name>
<accession>A0A6C0D0G6</accession>